<keyword evidence="4" id="KW-0805">Transcription regulation</keyword>
<dbReference type="Pfam" id="PF00439">
    <property type="entry name" value="Bromodomain"/>
    <property type="match status" value="2"/>
</dbReference>
<dbReference type="PANTHER" id="PTHR16062">
    <property type="entry name" value="SWI/SNF-RELATED"/>
    <property type="match status" value="1"/>
</dbReference>
<dbReference type="SMART" id="SM00297">
    <property type="entry name" value="BROMO"/>
    <property type="match status" value="2"/>
</dbReference>
<dbReference type="Pfam" id="PF22994">
    <property type="entry name" value="RSC4_Ig_like"/>
    <property type="match status" value="1"/>
</dbReference>
<comment type="subcellular location">
    <subcellularLocation>
        <location evidence="1">Nucleus</location>
    </subcellularLocation>
</comment>
<sequence>MSAKRRVASVGSSEPLTHGSKRRRVSGGESSDIETPQTTTEAGLKLMAHIRQSTDKNGRLIATNFIQLPDKRRHADYYKVITLPISLETVEVSFASVSVQILQPKLTSNPKQDKLKKHGYDNLSAVEGDLKRMVTNAKRYNDKNSVIFADAERIRKMLSNTMPKINPAYKDPKYTAVPTPLPEEVEALENGNHADSGVEANQEEEDHVSTQASQAVEGDQQEEGFEGDSIQQAQDKILSEMIHLKDPEGQEVGSPFVNKPDKVLYKDYYDFIQHPVSLRSLLKQVRGIEGRKPHSHKTAFPTWQSFVDEVDYIWGNAREFNEDDSEIVTFANYLETYFQRRVAEAKLVVPDMPQDSAGDDNPRIKLKISSSRTPDPSQKLTLKFPGQRLSSVEDKTQASDSESLQGQKDASPARGLRRSMGASPGSAMRYSTPSHHIANASPLNSGLPTSHDETRRNANVAPESTSQSLQQPLPSAAPGSFPQSRASDSWPNATRPVNNGFELIRRKAGQGISDALIKNMTIKLHPSLELPSNFRLSLPASALVRQQSFVVSLPASHNFLSLALQIAGSTAERRTRLIALAGPHRAPLAPQSHSASTEPVYDIKLSPGLTKIDFQIASQRSTDQDTTPAQEAKKEFERLTVFFRLLH</sequence>
<dbReference type="OMA" id="LWTNAYF"/>
<dbReference type="OrthoDB" id="6017at2759"/>
<dbReference type="PANTHER" id="PTHR16062:SF19">
    <property type="entry name" value="PROTEIN POLYBROMO-1"/>
    <property type="match status" value="1"/>
</dbReference>
<dbReference type="EMBL" id="CVMT01000011">
    <property type="protein sequence ID" value="CRG92211.1"/>
    <property type="molecule type" value="Genomic_DNA"/>
</dbReference>
<evidence type="ECO:0000259" key="10">
    <source>
        <dbReference type="PROSITE" id="PS50014"/>
    </source>
</evidence>
<dbReference type="SUPFAM" id="SSF47370">
    <property type="entry name" value="Bromodomain"/>
    <property type="match status" value="2"/>
</dbReference>
<keyword evidence="6" id="KW-0804">Transcription</keyword>
<evidence type="ECO:0000256" key="9">
    <source>
        <dbReference type="SAM" id="MobiDB-lite"/>
    </source>
</evidence>
<feature type="compositionally biased region" description="Polar residues" evidence="9">
    <location>
        <begin position="481"/>
        <end position="494"/>
    </location>
</feature>
<dbReference type="Proteomes" id="UP000054383">
    <property type="component" value="Unassembled WGS sequence"/>
</dbReference>
<feature type="compositionally biased region" description="Polar residues" evidence="9">
    <location>
        <begin position="368"/>
        <end position="380"/>
    </location>
</feature>
<protein>
    <submittedName>
        <fullName evidence="11">Protein polybromo-1</fullName>
    </submittedName>
</protein>
<keyword evidence="5 8" id="KW-0103">Bromodomain</keyword>
<dbReference type="InterPro" id="IPR036427">
    <property type="entry name" value="Bromodomain-like_sf"/>
</dbReference>
<evidence type="ECO:0000256" key="4">
    <source>
        <dbReference type="ARBA" id="ARBA00023015"/>
    </source>
</evidence>
<evidence type="ECO:0000256" key="3">
    <source>
        <dbReference type="ARBA" id="ARBA00022853"/>
    </source>
</evidence>
<dbReference type="GO" id="GO:0006368">
    <property type="term" value="P:transcription elongation by RNA polymerase II"/>
    <property type="evidence" value="ECO:0007669"/>
    <property type="project" value="TreeGrafter"/>
</dbReference>
<feature type="domain" description="Bromo" evidence="10">
    <location>
        <begin position="57"/>
        <end position="148"/>
    </location>
</feature>
<feature type="region of interest" description="Disordered" evidence="9">
    <location>
        <begin position="351"/>
        <end position="494"/>
    </location>
</feature>
<evidence type="ECO:0000256" key="8">
    <source>
        <dbReference type="PROSITE-ProRule" id="PRU00035"/>
    </source>
</evidence>
<dbReference type="GO" id="GO:0016586">
    <property type="term" value="C:RSC-type complex"/>
    <property type="evidence" value="ECO:0007669"/>
    <property type="project" value="InterPro"/>
</dbReference>
<dbReference type="GO" id="GO:0006338">
    <property type="term" value="P:chromatin remodeling"/>
    <property type="evidence" value="ECO:0007669"/>
    <property type="project" value="InterPro"/>
</dbReference>
<evidence type="ECO:0000256" key="5">
    <source>
        <dbReference type="ARBA" id="ARBA00023117"/>
    </source>
</evidence>
<dbReference type="CDD" id="cd04369">
    <property type="entry name" value="Bromodomain"/>
    <property type="match status" value="1"/>
</dbReference>
<name>A0A0U1MAV4_TALIS</name>
<organism evidence="11 12">
    <name type="scientific">Talaromyces islandicus</name>
    <name type="common">Penicillium islandicum</name>
    <dbReference type="NCBI Taxonomy" id="28573"/>
    <lineage>
        <taxon>Eukaryota</taxon>
        <taxon>Fungi</taxon>
        <taxon>Dikarya</taxon>
        <taxon>Ascomycota</taxon>
        <taxon>Pezizomycotina</taxon>
        <taxon>Eurotiomycetes</taxon>
        <taxon>Eurotiomycetidae</taxon>
        <taxon>Eurotiales</taxon>
        <taxon>Trichocomaceae</taxon>
        <taxon>Talaromyces</taxon>
        <taxon>Talaromyces sect. Islandici</taxon>
    </lineage>
</organism>
<keyword evidence="12" id="KW-1185">Reference proteome</keyword>
<reference evidence="11 12" key="1">
    <citation type="submission" date="2015-04" db="EMBL/GenBank/DDBJ databases">
        <authorList>
            <person name="Syromyatnikov M.Y."/>
            <person name="Popov V.N."/>
        </authorList>
    </citation>
    <scope>NUCLEOTIDE SEQUENCE [LARGE SCALE GENOMIC DNA]</scope>
    <source>
        <strain evidence="11">WF-38-12</strain>
    </source>
</reference>
<dbReference type="STRING" id="28573.A0A0U1MAV4"/>
<dbReference type="AlphaFoldDB" id="A0A0U1MAV4"/>
<evidence type="ECO:0000256" key="6">
    <source>
        <dbReference type="ARBA" id="ARBA00023163"/>
    </source>
</evidence>
<keyword evidence="7" id="KW-0539">Nucleus</keyword>
<dbReference type="InterPro" id="IPR054551">
    <property type="entry name" value="RSC4_Ig-like"/>
</dbReference>
<evidence type="ECO:0000313" key="11">
    <source>
        <dbReference type="EMBL" id="CRG92211.1"/>
    </source>
</evidence>
<dbReference type="Gene3D" id="1.20.920.10">
    <property type="entry name" value="Bromodomain-like"/>
    <property type="match status" value="2"/>
</dbReference>
<evidence type="ECO:0000256" key="1">
    <source>
        <dbReference type="ARBA" id="ARBA00004123"/>
    </source>
</evidence>
<dbReference type="InterPro" id="IPR037382">
    <property type="entry name" value="Rsc/polybromo"/>
</dbReference>
<feature type="domain" description="Bromo" evidence="10">
    <location>
        <begin position="248"/>
        <end position="328"/>
    </location>
</feature>
<feature type="compositionally biased region" description="Polar residues" evidence="9">
    <location>
        <begin position="398"/>
        <end position="408"/>
    </location>
</feature>
<feature type="compositionally biased region" description="Low complexity" evidence="9">
    <location>
        <begin position="466"/>
        <end position="478"/>
    </location>
</feature>
<proteinExistence type="predicted"/>
<feature type="region of interest" description="Disordered" evidence="9">
    <location>
        <begin position="196"/>
        <end position="226"/>
    </location>
</feature>
<gene>
    <name evidence="11" type="ORF">PISL3812_09267</name>
</gene>
<evidence type="ECO:0000313" key="12">
    <source>
        <dbReference type="Proteomes" id="UP000054383"/>
    </source>
</evidence>
<accession>A0A0U1MAV4</accession>
<dbReference type="PROSITE" id="PS50014">
    <property type="entry name" value="BROMODOMAIN_2"/>
    <property type="match status" value="2"/>
</dbReference>
<feature type="region of interest" description="Disordered" evidence="9">
    <location>
        <begin position="1"/>
        <end position="39"/>
    </location>
</feature>
<keyword evidence="3" id="KW-0156">Chromatin regulator</keyword>
<evidence type="ECO:0000256" key="7">
    <source>
        <dbReference type="ARBA" id="ARBA00023242"/>
    </source>
</evidence>
<evidence type="ECO:0000256" key="2">
    <source>
        <dbReference type="ARBA" id="ARBA00022737"/>
    </source>
</evidence>
<dbReference type="GO" id="GO:0003682">
    <property type="term" value="F:chromatin binding"/>
    <property type="evidence" value="ECO:0007669"/>
    <property type="project" value="TreeGrafter"/>
</dbReference>
<dbReference type="InterPro" id="IPR001487">
    <property type="entry name" value="Bromodomain"/>
</dbReference>
<keyword evidence="2" id="KW-0677">Repeat</keyword>